<name>A0ABQ8QYD0_FUSEQ</name>
<accession>A0ABQ8QYD0</accession>
<evidence type="ECO:0000313" key="2">
    <source>
        <dbReference type="Proteomes" id="UP001152024"/>
    </source>
</evidence>
<sequence length="282" mass="31560">MEKVWFKLRQTDHYPPPEDVILLGDGDDSQATICLGHFISNLKRLDFPLNRDSVLPFHRRMTVRRNSVLEFTWDDSKTNAPGINLAASAPVLAAAGLTVGASLQTTFMRTVSNHESYDRLDTYTVQPREDYIEECLQQEKLKPHVKGKAFWSLFMITGIKVARAGKREMQEGKDTTVDVGPNVDIPGIATLATTANLNREASQRSSGTYTGDFIWAIRLAKVHKGFLMRGWSVSAYTERATFNDKEGDVDVEGVLKEEGLEGFQIFDDGELDEAIVLDECII</sequence>
<dbReference type="Proteomes" id="UP001152024">
    <property type="component" value="Unassembled WGS sequence"/>
</dbReference>
<keyword evidence="2" id="KW-1185">Reference proteome</keyword>
<evidence type="ECO:0000313" key="1">
    <source>
        <dbReference type="EMBL" id="KAJ4115341.1"/>
    </source>
</evidence>
<reference evidence="1" key="1">
    <citation type="submission" date="2022-09" db="EMBL/GenBank/DDBJ databases">
        <title>Fusarium specimens isolated from Avocado Roots.</title>
        <authorList>
            <person name="Stajich J."/>
            <person name="Roper C."/>
            <person name="Heimlech-Rivalta G."/>
        </authorList>
    </citation>
    <scope>NUCLEOTIDE SEQUENCE</scope>
    <source>
        <strain evidence="1">CF00095</strain>
    </source>
</reference>
<gene>
    <name evidence="1" type="ORF">NW768_011193</name>
</gene>
<protein>
    <submittedName>
        <fullName evidence="1">Uncharacterized protein</fullName>
    </submittedName>
</protein>
<proteinExistence type="predicted"/>
<dbReference type="EMBL" id="JAOQBH010000027">
    <property type="protein sequence ID" value="KAJ4115341.1"/>
    <property type="molecule type" value="Genomic_DNA"/>
</dbReference>
<comment type="caution">
    <text evidence="1">The sequence shown here is derived from an EMBL/GenBank/DDBJ whole genome shotgun (WGS) entry which is preliminary data.</text>
</comment>
<organism evidence="1 2">
    <name type="scientific">Fusarium equiseti</name>
    <name type="common">Fusarium scirpi</name>
    <dbReference type="NCBI Taxonomy" id="61235"/>
    <lineage>
        <taxon>Eukaryota</taxon>
        <taxon>Fungi</taxon>
        <taxon>Dikarya</taxon>
        <taxon>Ascomycota</taxon>
        <taxon>Pezizomycotina</taxon>
        <taxon>Sordariomycetes</taxon>
        <taxon>Hypocreomycetidae</taxon>
        <taxon>Hypocreales</taxon>
        <taxon>Nectriaceae</taxon>
        <taxon>Fusarium</taxon>
        <taxon>Fusarium incarnatum-equiseti species complex</taxon>
    </lineage>
</organism>